<gene>
    <name evidence="1" type="ORF">HMPREF9244_01209</name>
</gene>
<evidence type="ECO:0000313" key="2">
    <source>
        <dbReference type="Proteomes" id="UP000016519"/>
    </source>
</evidence>
<dbReference type="AlphaFoldDB" id="U1SDV9"/>
<dbReference type="HOGENOM" id="CLU_2821582_0_0_11"/>
<evidence type="ECO:0000313" key="1">
    <source>
        <dbReference type="EMBL" id="ERH30133.1"/>
    </source>
</evidence>
<proteinExistence type="predicted"/>
<dbReference type="Proteomes" id="UP000016519">
    <property type="component" value="Unassembled WGS sequence"/>
</dbReference>
<name>U1SDV9_9BIFI</name>
<sequence>MRYMRCMQYVRTVRYAPAVYAVHTCGTYMAARLVPHVQCECPLHVVRAVRAPSFCLTCVSLSVQCY</sequence>
<accession>U1SDV9</accession>
<organism evidence="1 2">
    <name type="scientific">Alloscardovia omnicolens F0580</name>
    <dbReference type="NCBI Taxonomy" id="1321816"/>
    <lineage>
        <taxon>Bacteria</taxon>
        <taxon>Bacillati</taxon>
        <taxon>Actinomycetota</taxon>
        <taxon>Actinomycetes</taxon>
        <taxon>Bifidobacteriales</taxon>
        <taxon>Bifidobacteriaceae</taxon>
        <taxon>Alloscardovia</taxon>
    </lineage>
</organism>
<reference evidence="1 2" key="1">
    <citation type="submission" date="2013-08" db="EMBL/GenBank/DDBJ databases">
        <authorList>
            <person name="Weinstock G."/>
            <person name="Sodergren E."/>
            <person name="Wylie T."/>
            <person name="Fulton L."/>
            <person name="Fulton R."/>
            <person name="Fronick C."/>
            <person name="O'Laughlin M."/>
            <person name="Godfrey J."/>
            <person name="Miner T."/>
            <person name="Herter B."/>
            <person name="Appelbaum E."/>
            <person name="Cordes M."/>
            <person name="Lek S."/>
            <person name="Wollam A."/>
            <person name="Pepin K.H."/>
            <person name="Palsikar V.B."/>
            <person name="Mitreva M."/>
            <person name="Wilson R.K."/>
        </authorList>
    </citation>
    <scope>NUCLEOTIDE SEQUENCE [LARGE SCALE GENOMIC DNA]</scope>
    <source>
        <strain evidence="1 2">F0580</strain>
    </source>
</reference>
<protein>
    <submittedName>
        <fullName evidence="1">Uncharacterized protein</fullName>
    </submittedName>
</protein>
<dbReference type="EMBL" id="AWSI01000036">
    <property type="protein sequence ID" value="ERH30133.1"/>
    <property type="molecule type" value="Genomic_DNA"/>
</dbReference>
<comment type="caution">
    <text evidence="1">The sequence shown here is derived from an EMBL/GenBank/DDBJ whole genome shotgun (WGS) entry which is preliminary data.</text>
</comment>
<keyword evidence="2" id="KW-1185">Reference proteome</keyword>